<dbReference type="EC" id="5.4.3.8" evidence="8"/>
<gene>
    <name evidence="8 9" type="primary">hemL</name>
    <name evidence="10" type="ORF">BST20_05610</name>
    <name evidence="9" type="ORF">MBRA_08340</name>
</gene>
<keyword evidence="7 8" id="KW-0627">Porphyrin biosynthesis</keyword>
<evidence type="ECO:0000313" key="12">
    <source>
        <dbReference type="Proteomes" id="UP000467379"/>
    </source>
</evidence>
<keyword evidence="5 8" id="KW-0663">Pyridoxal phosphate</keyword>
<dbReference type="SUPFAM" id="SSF53383">
    <property type="entry name" value="PLP-dependent transferases"/>
    <property type="match status" value="1"/>
</dbReference>
<dbReference type="EMBL" id="MVHM01000001">
    <property type="protein sequence ID" value="ORA41562.1"/>
    <property type="molecule type" value="Genomic_DNA"/>
</dbReference>
<dbReference type="InterPro" id="IPR049704">
    <property type="entry name" value="Aminotrans_3_PPA_site"/>
</dbReference>
<dbReference type="NCBIfam" id="NF000818">
    <property type="entry name" value="PRK00062.1"/>
    <property type="match status" value="1"/>
</dbReference>
<evidence type="ECO:0000256" key="1">
    <source>
        <dbReference type="ARBA" id="ARBA00001579"/>
    </source>
</evidence>
<comment type="subunit">
    <text evidence="8">Homodimer.</text>
</comment>
<dbReference type="FunFam" id="3.40.640.10:FF:000021">
    <property type="entry name" value="Glutamate-1-semialdehyde 2,1-aminomutase"/>
    <property type="match status" value="1"/>
</dbReference>
<sequence length="433" mass="44839">MYSTETSAKLFDDACAVIPGGVNSPVRAFKAVGGTPRFITEASGCWLTDADGNRYVDLVCSWGPMILGHAHPAVVDAVQHAAAGGLSFGAPTPAESELAAEIIDRVAPVDRIRLVNSGTEATMSAVRLARGYTGRAKIVKFSGCYHGHVDALLADAGSGVATLGLPSSPGVTGATAADTIVLPYNDIDAVQEAFERFGDEIAAVITEASPGNMGVVPPAPGYNAALRRITAEHGALLIVDEVMTGFRVSRSGWYGIDPVDADLFTFGKVMSGGLPAAAFGGRAEVMERLAPLGPVYQAGTLSGNPVAVAAGLATLRSADQAVYEALDANADRLAELLTEALTKEGVAHQIPRAGNMLSVFFADEPVTDFATARASDTWRFPPFFHALLDAGVYPPCSAFEAWFVSAALDDAAFDRIADALPAAAAAAAKESKP</sequence>
<dbReference type="PANTHER" id="PTHR43713">
    <property type="entry name" value="GLUTAMATE-1-SEMIALDEHYDE 2,1-AMINOMUTASE"/>
    <property type="match status" value="1"/>
</dbReference>
<evidence type="ECO:0000313" key="11">
    <source>
        <dbReference type="Proteomes" id="UP000192441"/>
    </source>
</evidence>
<comment type="pathway">
    <text evidence="3">Porphyrin-containing compound metabolism; protoporphyrin-IX biosynthesis; 5-aminolevulinate from L-glutamyl-tRNA(Glu): step 2/2.</text>
</comment>
<proteinExistence type="inferred from homology"/>
<evidence type="ECO:0000313" key="9">
    <source>
        <dbReference type="EMBL" id="BBZ10639.1"/>
    </source>
</evidence>
<reference evidence="10 11" key="1">
    <citation type="submission" date="2016-12" db="EMBL/GenBank/DDBJ databases">
        <title>The new phylogeny of genus Mycobacterium.</title>
        <authorList>
            <person name="Tortoli E."/>
            <person name="Trovato A."/>
            <person name="Cirillo D.M."/>
        </authorList>
    </citation>
    <scope>NUCLEOTIDE SEQUENCE [LARGE SCALE GENOMIC DNA]</scope>
    <source>
        <strain evidence="10 11">DSM 44624</strain>
    </source>
</reference>
<dbReference type="AlphaFoldDB" id="A0A7I7VZB2"/>
<dbReference type="EMBL" id="AP022606">
    <property type="protein sequence ID" value="BBZ10639.1"/>
    <property type="molecule type" value="Genomic_DNA"/>
</dbReference>
<reference evidence="9" key="3">
    <citation type="submission" date="2020-02" db="EMBL/GenBank/DDBJ databases">
        <authorList>
            <person name="Matsumoto Y."/>
            <person name="Kinjo T."/>
            <person name="Motooka D."/>
            <person name="Nabeya D."/>
            <person name="Jung N."/>
            <person name="Uechi K."/>
            <person name="Horii T."/>
            <person name="Iida T."/>
            <person name="Fujita J."/>
            <person name="Nakamura S."/>
        </authorList>
    </citation>
    <scope>NUCLEOTIDE SEQUENCE</scope>
    <source>
        <strain evidence="9">JCM 12687</strain>
    </source>
</reference>
<evidence type="ECO:0000256" key="8">
    <source>
        <dbReference type="HAMAP-Rule" id="MF_00375"/>
    </source>
</evidence>
<dbReference type="RefSeq" id="WP_083130307.1">
    <property type="nucleotide sequence ID" value="NZ_AP022606.1"/>
</dbReference>
<dbReference type="InterPro" id="IPR015422">
    <property type="entry name" value="PyrdxlP-dep_Trfase_small"/>
</dbReference>
<accession>A0A7I7VZB2</accession>
<comment type="catalytic activity">
    <reaction evidence="1 8">
        <text>(S)-4-amino-5-oxopentanoate = 5-aminolevulinate</text>
        <dbReference type="Rhea" id="RHEA:14265"/>
        <dbReference type="ChEBI" id="CHEBI:57501"/>
        <dbReference type="ChEBI" id="CHEBI:356416"/>
        <dbReference type="EC" id="5.4.3.8"/>
    </reaction>
</comment>
<dbReference type="Gene3D" id="3.90.1150.10">
    <property type="entry name" value="Aspartate Aminotransferase, domain 1"/>
    <property type="match status" value="1"/>
</dbReference>
<dbReference type="InterPro" id="IPR005814">
    <property type="entry name" value="Aminotrans_3"/>
</dbReference>
<dbReference type="PANTHER" id="PTHR43713:SF3">
    <property type="entry name" value="GLUTAMATE-1-SEMIALDEHYDE 2,1-AMINOMUTASE 1, CHLOROPLASTIC-RELATED"/>
    <property type="match status" value="1"/>
</dbReference>
<evidence type="ECO:0000256" key="7">
    <source>
        <dbReference type="ARBA" id="ARBA00023244"/>
    </source>
</evidence>
<protein>
    <recommendedName>
        <fullName evidence="8">Glutamate-1-semialdehyde 2,1-aminomutase</fullName>
        <shortName evidence="8">GSA</shortName>
        <ecNumber evidence="8">5.4.3.8</ecNumber>
    </recommendedName>
    <alternativeName>
        <fullName evidence="8">Glutamate-1-semialdehyde aminotransferase</fullName>
        <shortName evidence="8">GSA-AT</shortName>
    </alternativeName>
</protein>
<keyword evidence="6 8" id="KW-0413">Isomerase</keyword>
<dbReference type="HAMAP" id="MF_00375">
    <property type="entry name" value="HemL_aminotrans_3"/>
    <property type="match status" value="1"/>
</dbReference>
<dbReference type="InterPro" id="IPR004639">
    <property type="entry name" value="4pyrrol_synth_GluAld_NH2Trfase"/>
</dbReference>
<dbReference type="GO" id="GO:0042286">
    <property type="term" value="F:glutamate-1-semialdehyde 2,1-aminomutase activity"/>
    <property type="evidence" value="ECO:0007669"/>
    <property type="project" value="UniProtKB-UniRule"/>
</dbReference>
<dbReference type="OrthoDB" id="9801052at2"/>
<dbReference type="Gene3D" id="3.40.640.10">
    <property type="entry name" value="Type I PLP-dependent aspartate aminotransferase-like (Major domain)"/>
    <property type="match status" value="1"/>
</dbReference>
<dbReference type="Proteomes" id="UP000467379">
    <property type="component" value="Chromosome"/>
</dbReference>
<keyword evidence="12" id="KW-1185">Reference proteome</keyword>
<evidence type="ECO:0000256" key="6">
    <source>
        <dbReference type="ARBA" id="ARBA00023235"/>
    </source>
</evidence>
<comment type="cofactor">
    <cofactor evidence="2 8">
        <name>pyridoxal 5'-phosphate</name>
        <dbReference type="ChEBI" id="CHEBI:597326"/>
    </cofactor>
</comment>
<comment type="subcellular location">
    <subcellularLocation>
        <location evidence="8">Cytoplasm</location>
    </subcellularLocation>
</comment>
<evidence type="ECO:0000256" key="4">
    <source>
        <dbReference type="ARBA" id="ARBA00008981"/>
    </source>
</evidence>
<evidence type="ECO:0000256" key="3">
    <source>
        <dbReference type="ARBA" id="ARBA00004819"/>
    </source>
</evidence>
<dbReference type="PROSITE" id="PS00600">
    <property type="entry name" value="AA_TRANSFER_CLASS_3"/>
    <property type="match status" value="1"/>
</dbReference>
<evidence type="ECO:0000256" key="2">
    <source>
        <dbReference type="ARBA" id="ARBA00001933"/>
    </source>
</evidence>
<dbReference type="GO" id="GO:0008483">
    <property type="term" value="F:transaminase activity"/>
    <property type="evidence" value="ECO:0007669"/>
    <property type="project" value="InterPro"/>
</dbReference>
<dbReference type="GO" id="GO:0005737">
    <property type="term" value="C:cytoplasm"/>
    <property type="evidence" value="ECO:0007669"/>
    <property type="project" value="UniProtKB-SubCell"/>
</dbReference>
<dbReference type="Pfam" id="PF00202">
    <property type="entry name" value="Aminotran_3"/>
    <property type="match status" value="1"/>
</dbReference>
<dbReference type="GO" id="GO:0006782">
    <property type="term" value="P:protoporphyrinogen IX biosynthetic process"/>
    <property type="evidence" value="ECO:0007669"/>
    <property type="project" value="UniProtKB-UniRule"/>
</dbReference>
<dbReference type="InterPro" id="IPR015424">
    <property type="entry name" value="PyrdxlP-dep_Trfase"/>
</dbReference>
<dbReference type="InterPro" id="IPR015421">
    <property type="entry name" value="PyrdxlP-dep_Trfase_major"/>
</dbReference>
<feature type="modified residue" description="N6-(pyridoxal phosphate)lysine" evidence="8">
    <location>
        <position position="268"/>
    </location>
</feature>
<comment type="similarity">
    <text evidence="4 8">Belongs to the class-III pyridoxal-phosphate-dependent aminotransferase family. HemL subfamily.</text>
</comment>
<name>A0A7I7VZB2_9MYCO</name>
<evidence type="ECO:0000313" key="10">
    <source>
        <dbReference type="EMBL" id="ORA41562.1"/>
    </source>
</evidence>
<organism evidence="10 11">
    <name type="scientific">Mycobacterium branderi</name>
    <dbReference type="NCBI Taxonomy" id="43348"/>
    <lineage>
        <taxon>Bacteria</taxon>
        <taxon>Bacillati</taxon>
        <taxon>Actinomycetota</taxon>
        <taxon>Actinomycetes</taxon>
        <taxon>Mycobacteriales</taxon>
        <taxon>Mycobacteriaceae</taxon>
        <taxon>Mycobacterium</taxon>
    </lineage>
</organism>
<keyword evidence="8" id="KW-0963">Cytoplasm</keyword>
<dbReference type="NCBIfam" id="TIGR00713">
    <property type="entry name" value="hemL"/>
    <property type="match status" value="1"/>
</dbReference>
<reference evidence="9 12" key="2">
    <citation type="journal article" date="2019" name="Emerg. Microbes Infect.">
        <title>Comprehensive subspecies identification of 175 nontuberculous mycobacteria species based on 7547 genomic profiles.</title>
        <authorList>
            <person name="Matsumoto Y."/>
            <person name="Kinjo T."/>
            <person name="Motooka D."/>
            <person name="Nabeya D."/>
            <person name="Jung N."/>
            <person name="Uechi K."/>
            <person name="Horii T."/>
            <person name="Iida T."/>
            <person name="Fujita J."/>
            <person name="Nakamura S."/>
        </authorList>
    </citation>
    <scope>NUCLEOTIDE SEQUENCE [LARGE SCALE GENOMIC DNA]</scope>
    <source>
        <strain evidence="9 12">JCM 12687</strain>
    </source>
</reference>
<dbReference type="GO" id="GO:0030170">
    <property type="term" value="F:pyridoxal phosphate binding"/>
    <property type="evidence" value="ECO:0007669"/>
    <property type="project" value="InterPro"/>
</dbReference>
<evidence type="ECO:0000256" key="5">
    <source>
        <dbReference type="ARBA" id="ARBA00022898"/>
    </source>
</evidence>
<dbReference type="Proteomes" id="UP000192441">
    <property type="component" value="Unassembled WGS sequence"/>
</dbReference>
<dbReference type="CDD" id="cd00610">
    <property type="entry name" value="OAT_like"/>
    <property type="match status" value="1"/>
</dbReference>